<dbReference type="SUPFAM" id="SSF54171">
    <property type="entry name" value="DNA-binding domain"/>
    <property type="match status" value="4"/>
</dbReference>
<comment type="caution">
    <text evidence="8">The sequence shown here is derived from an EMBL/GenBank/DDBJ whole genome shotgun (WGS) entry which is preliminary data.</text>
</comment>
<accession>A0AAV6XIH0</accession>
<dbReference type="AlphaFoldDB" id="A0AAV6XIH0"/>
<dbReference type="InterPro" id="IPR038945">
    <property type="entry name" value="MBD13-like"/>
</dbReference>
<evidence type="ECO:0000256" key="4">
    <source>
        <dbReference type="ARBA" id="ARBA00023163"/>
    </source>
</evidence>
<dbReference type="GO" id="GO:0005634">
    <property type="term" value="C:nucleus"/>
    <property type="evidence" value="ECO:0007669"/>
    <property type="project" value="UniProtKB-SubCell"/>
</dbReference>
<evidence type="ECO:0000256" key="2">
    <source>
        <dbReference type="ARBA" id="ARBA00023015"/>
    </source>
</evidence>
<protein>
    <recommendedName>
        <fullName evidence="7">MBD domain-containing protein</fullName>
    </recommendedName>
</protein>
<comment type="subcellular location">
    <subcellularLocation>
        <location evidence="1">Nucleus</location>
    </subcellularLocation>
</comment>
<sequence>MVAGKSPEWLPPGFTEKVKYKNGRKIKYYLNVATGVTYNSKKDVISSATTENVSNGTPQSTQVAQTTNDVDHGLSSNNKIDISAKTNDSLDGLPDGWTVEEKTRKNSSGKGSTYKVYIESSSGSKFYSRAAVARYLNSRDHAKTTTLQNKHDIVDEPLLDMPQTNAGPTPKKEHKKSSSKTVATPTSADGLPPGWIKEMKTCKSGDKTRKYPVYIDSSSGNKFSSKAAVTRYLNSLDQAITVPIQNKLDNVDEPLPDMSPQSMADAGLTPEKKKKESSSKKVATVSTSADGLPPGWIKETKISKSGNKKRKVQVYINTSSGTRLFSRVAVDRYVNSVDHVDTTPVQNKLDNVDEPLPDTSQQLPRTIASPPENKKKESSYKTVATVSTPADGLPPGWIKEIRTSQSGNKIRKEPYYTDPVSGYEFRSKPDALRYLKNGDIRYCVCKPKRKEVDDPNPKLTESEIPVIQQASPDLQELTSKCTYWQNQAQAIEERSKALEVQQTKLDDQLKKAREKEARLVATLEASLSREEQKSSQLEATQKELKATKAEHEEKSSQLETAQKEHKAIKVNHEEKSSQLETAQKELKALKMELKERSSQLKAAQMELEESRKEIVGLTAELSKEKEKVLELEKATCQMGGAPKGFDINRFDPFRVDGPPNAFTNPSSTSTTAAAPNPQEDEFASLFTHDDDRGQGQGQPRWPRFF</sequence>
<feature type="domain" description="MBD" evidence="7">
    <location>
        <begin position="282"/>
        <end position="356"/>
    </location>
</feature>
<dbReference type="PANTHER" id="PTHR34067">
    <property type="entry name" value="OS04G0193200 PROTEIN"/>
    <property type="match status" value="1"/>
</dbReference>
<feature type="region of interest" description="Disordered" evidence="6">
    <location>
        <begin position="525"/>
        <end position="580"/>
    </location>
</feature>
<feature type="compositionally biased region" description="Low complexity" evidence="6">
    <location>
        <begin position="658"/>
        <end position="677"/>
    </location>
</feature>
<keyword evidence="9" id="KW-1185">Reference proteome</keyword>
<dbReference type="InterPro" id="IPR016177">
    <property type="entry name" value="DNA-bd_dom_sf"/>
</dbReference>
<feature type="domain" description="MBD" evidence="7">
    <location>
        <begin position="83"/>
        <end position="158"/>
    </location>
</feature>
<organism evidence="8 9">
    <name type="scientific">Buddleja alternifolia</name>
    <dbReference type="NCBI Taxonomy" id="168488"/>
    <lineage>
        <taxon>Eukaryota</taxon>
        <taxon>Viridiplantae</taxon>
        <taxon>Streptophyta</taxon>
        <taxon>Embryophyta</taxon>
        <taxon>Tracheophyta</taxon>
        <taxon>Spermatophyta</taxon>
        <taxon>Magnoliopsida</taxon>
        <taxon>eudicotyledons</taxon>
        <taxon>Gunneridae</taxon>
        <taxon>Pentapetalae</taxon>
        <taxon>asterids</taxon>
        <taxon>lamiids</taxon>
        <taxon>Lamiales</taxon>
        <taxon>Scrophulariaceae</taxon>
        <taxon>Buddlejeae</taxon>
        <taxon>Buddleja</taxon>
    </lineage>
</organism>
<dbReference type="EMBL" id="WHWC01000005">
    <property type="protein sequence ID" value="KAG8382269.1"/>
    <property type="molecule type" value="Genomic_DNA"/>
</dbReference>
<evidence type="ECO:0000313" key="9">
    <source>
        <dbReference type="Proteomes" id="UP000826271"/>
    </source>
</evidence>
<feature type="region of interest" description="Disordered" evidence="6">
    <location>
        <begin position="344"/>
        <end position="382"/>
    </location>
</feature>
<dbReference type="PANTHER" id="PTHR34067:SF20">
    <property type="entry name" value="OS08G0206700 PROTEIN"/>
    <property type="match status" value="1"/>
</dbReference>
<feature type="region of interest" description="Disordered" evidence="6">
    <location>
        <begin position="158"/>
        <end position="194"/>
    </location>
</feature>
<feature type="compositionally biased region" description="Low complexity" evidence="6">
    <location>
        <begin position="280"/>
        <end position="289"/>
    </location>
</feature>
<keyword evidence="5" id="KW-0539">Nucleus</keyword>
<dbReference type="InterPro" id="IPR001739">
    <property type="entry name" value="Methyl_CpG_DNA-bd"/>
</dbReference>
<dbReference type="Gene3D" id="1.10.287.1490">
    <property type="match status" value="1"/>
</dbReference>
<evidence type="ECO:0000256" key="3">
    <source>
        <dbReference type="ARBA" id="ARBA00023125"/>
    </source>
</evidence>
<dbReference type="Gene3D" id="3.30.890.10">
    <property type="entry name" value="Methyl-cpg-binding Protein 2, Chain A"/>
    <property type="match status" value="4"/>
</dbReference>
<keyword evidence="2" id="KW-0805">Transcription regulation</keyword>
<dbReference type="GO" id="GO:0003677">
    <property type="term" value="F:DNA binding"/>
    <property type="evidence" value="ECO:0007669"/>
    <property type="project" value="UniProtKB-KW"/>
</dbReference>
<evidence type="ECO:0000256" key="5">
    <source>
        <dbReference type="ARBA" id="ARBA00023242"/>
    </source>
</evidence>
<evidence type="ECO:0000256" key="1">
    <source>
        <dbReference type="ARBA" id="ARBA00004123"/>
    </source>
</evidence>
<feature type="domain" description="MBD" evidence="7">
    <location>
        <begin position="383"/>
        <end position="459"/>
    </location>
</feature>
<dbReference type="Pfam" id="PF01429">
    <property type="entry name" value="MBD"/>
    <property type="match status" value="2"/>
</dbReference>
<dbReference type="Proteomes" id="UP000826271">
    <property type="component" value="Unassembled WGS sequence"/>
</dbReference>
<evidence type="ECO:0000313" key="8">
    <source>
        <dbReference type="EMBL" id="KAG8382269.1"/>
    </source>
</evidence>
<proteinExistence type="predicted"/>
<gene>
    <name evidence="8" type="ORF">BUALT_Bualt05G0059200</name>
</gene>
<dbReference type="PROSITE" id="PS50982">
    <property type="entry name" value="MBD"/>
    <property type="match status" value="4"/>
</dbReference>
<keyword evidence="4" id="KW-0804">Transcription</keyword>
<feature type="compositionally biased region" description="Basic and acidic residues" evidence="6">
    <location>
        <begin position="270"/>
        <end position="279"/>
    </location>
</feature>
<name>A0AAV6XIH0_9LAMI</name>
<reference evidence="8" key="1">
    <citation type="submission" date="2019-10" db="EMBL/GenBank/DDBJ databases">
        <authorList>
            <person name="Zhang R."/>
            <person name="Pan Y."/>
            <person name="Wang J."/>
            <person name="Ma R."/>
            <person name="Yu S."/>
        </authorList>
    </citation>
    <scope>NUCLEOTIDE SEQUENCE</scope>
    <source>
        <strain evidence="8">LA-IB0</strain>
        <tissue evidence="8">Leaf</tissue>
    </source>
</reference>
<feature type="compositionally biased region" description="Basic and acidic residues" evidence="6">
    <location>
        <begin position="540"/>
        <end position="580"/>
    </location>
</feature>
<keyword evidence="3" id="KW-0238">DNA-binding</keyword>
<feature type="region of interest" description="Disordered" evidence="6">
    <location>
        <begin position="251"/>
        <end position="304"/>
    </location>
</feature>
<feature type="region of interest" description="Disordered" evidence="6">
    <location>
        <begin position="48"/>
        <end position="89"/>
    </location>
</feature>
<feature type="domain" description="MBD" evidence="7">
    <location>
        <begin position="181"/>
        <end position="255"/>
    </location>
</feature>
<evidence type="ECO:0000259" key="7">
    <source>
        <dbReference type="PROSITE" id="PS50982"/>
    </source>
</evidence>
<feature type="region of interest" description="Disordered" evidence="6">
    <location>
        <begin position="649"/>
        <end position="705"/>
    </location>
</feature>
<evidence type="ECO:0000256" key="6">
    <source>
        <dbReference type="SAM" id="MobiDB-lite"/>
    </source>
</evidence>